<feature type="transmembrane region" description="Helical" evidence="1">
    <location>
        <begin position="97"/>
        <end position="116"/>
    </location>
</feature>
<keyword evidence="1" id="KW-1133">Transmembrane helix</keyword>
<feature type="transmembrane region" description="Helical" evidence="1">
    <location>
        <begin position="67"/>
        <end position="85"/>
    </location>
</feature>
<keyword evidence="1" id="KW-0812">Transmembrane</keyword>
<evidence type="ECO:0000313" key="2">
    <source>
        <dbReference type="EMBL" id="NBC35766.1"/>
    </source>
</evidence>
<protein>
    <recommendedName>
        <fullName evidence="4">DoxX-like protein</fullName>
    </recommendedName>
</protein>
<dbReference type="EMBL" id="JAAAPO010000002">
    <property type="protein sequence ID" value="NBC35766.1"/>
    <property type="molecule type" value="Genomic_DNA"/>
</dbReference>
<reference evidence="3" key="1">
    <citation type="submission" date="2020-01" db="EMBL/GenBank/DDBJ databases">
        <title>Sphingomonas sp. strain CSW-10.</title>
        <authorList>
            <person name="Chen W.-M."/>
        </authorList>
    </citation>
    <scope>NUCLEOTIDE SEQUENCE [LARGE SCALE GENOMIC DNA]</scope>
    <source>
        <strain evidence="3">FSY-8</strain>
    </source>
</reference>
<comment type="caution">
    <text evidence="2">The sequence shown here is derived from an EMBL/GenBank/DDBJ whole genome shotgun (WGS) entry which is preliminary data.</text>
</comment>
<evidence type="ECO:0000313" key="3">
    <source>
        <dbReference type="Proteomes" id="UP000753724"/>
    </source>
</evidence>
<evidence type="ECO:0008006" key="4">
    <source>
        <dbReference type="Google" id="ProtNLM"/>
    </source>
</evidence>
<evidence type="ECO:0000256" key="1">
    <source>
        <dbReference type="SAM" id="Phobius"/>
    </source>
</evidence>
<accession>A0ABW9XB47</accession>
<dbReference type="RefSeq" id="WP_161717073.1">
    <property type="nucleotide sequence ID" value="NZ_JAAAPO010000002.1"/>
</dbReference>
<sequence>MTALFLLWNLYAAAEFLAHCRDAQLNATDTPQGAFLTACPTWALLGWGLGALMGVGGSMLMALRRRVAALAFALGFVGYLVHGLWRFDATPAHALQTSALSVALVLAMALAQMGLARRLFWAGLLR</sequence>
<dbReference type="Proteomes" id="UP000753724">
    <property type="component" value="Unassembled WGS sequence"/>
</dbReference>
<gene>
    <name evidence="2" type="ORF">GTZ99_04255</name>
</gene>
<proteinExistence type="predicted"/>
<keyword evidence="1" id="KW-0472">Membrane</keyword>
<keyword evidence="3" id="KW-1185">Reference proteome</keyword>
<feature type="transmembrane region" description="Helical" evidence="1">
    <location>
        <begin position="34"/>
        <end position="55"/>
    </location>
</feature>
<name>A0ABW9XB47_9SPHN</name>
<organism evidence="2 3">
    <name type="scientific">Novosphingobium ovatum</name>
    <dbReference type="NCBI Taxonomy" id="1908523"/>
    <lineage>
        <taxon>Bacteria</taxon>
        <taxon>Pseudomonadati</taxon>
        <taxon>Pseudomonadota</taxon>
        <taxon>Alphaproteobacteria</taxon>
        <taxon>Sphingomonadales</taxon>
        <taxon>Sphingomonadaceae</taxon>
        <taxon>Novosphingobium</taxon>
    </lineage>
</organism>